<evidence type="ECO:0000256" key="1">
    <source>
        <dbReference type="SAM" id="Coils"/>
    </source>
</evidence>
<proteinExistence type="predicted"/>
<gene>
    <name evidence="3" type="ORF">COU30_03165</name>
</gene>
<dbReference type="Pfam" id="PF01978">
    <property type="entry name" value="TrmB"/>
    <property type="match status" value="1"/>
</dbReference>
<feature type="domain" description="Transcription regulator TrmB N-terminal" evidence="2">
    <location>
        <begin position="6"/>
        <end position="73"/>
    </location>
</feature>
<evidence type="ECO:0000313" key="3">
    <source>
        <dbReference type="EMBL" id="PIR77311.1"/>
    </source>
</evidence>
<dbReference type="EMBL" id="PFBW01000137">
    <property type="protein sequence ID" value="PIR77311.1"/>
    <property type="molecule type" value="Genomic_DNA"/>
</dbReference>
<dbReference type="PANTHER" id="PTHR34293:SF1">
    <property type="entry name" value="HTH-TYPE TRANSCRIPTIONAL REGULATOR TRMBL2"/>
    <property type="match status" value="1"/>
</dbReference>
<keyword evidence="1" id="KW-0175">Coiled coil</keyword>
<dbReference type="InterPro" id="IPR051797">
    <property type="entry name" value="TrmB-like"/>
</dbReference>
<dbReference type="InterPro" id="IPR002831">
    <property type="entry name" value="Tscrpt_reg_TrmB_N"/>
</dbReference>
<name>A0A2M6P0T4_9BACT</name>
<comment type="caution">
    <text evidence="3">The sequence shown here is derived from an EMBL/GenBank/DDBJ whole genome shotgun (WGS) entry which is preliminary data.</text>
</comment>
<evidence type="ECO:0000313" key="4">
    <source>
        <dbReference type="Proteomes" id="UP000228528"/>
    </source>
</evidence>
<evidence type="ECO:0000259" key="2">
    <source>
        <dbReference type="Pfam" id="PF01978"/>
    </source>
</evidence>
<reference evidence="4" key="1">
    <citation type="submission" date="2017-09" db="EMBL/GenBank/DDBJ databases">
        <title>Depth-based differentiation of microbial function through sediment-hosted aquifers and enrichment of novel symbionts in the deep terrestrial subsurface.</title>
        <authorList>
            <person name="Probst A.J."/>
            <person name="Ladd B."/>
            <person name="Jarett J.K."/>
            <person name="Geller-Mcgrath D.E."/>
            <person name="Sieber C.M.K."/>
            <person name="Emerson J.B."/>
            <person name="Anantharaman K."/>
            <person name="Thomas B.C."/>
            <person name="Malmstrom R."/>
            <person name="Stieglmeier M."/>
            <person name="Klingl A."/>
            <person name="Woyke T."/>
            <person name="Ryan C.M."/>
            <person name="Banfield J.F."/>
        </authorList>
    </citation>
    <scope>NUCLEOTIDE SEQUENCE [LARGE SCALE GENOMIC DNA]</scope>
</reference>
<dbReference type="SUPFAM" id="SSF46785">
    <property type="entry name" value="Winged helix' DNA-binding domain"/>
    <property type="match status" value="1"/>
</dbReference>
<dbReference type="InterPro" id="IPR036390">
    <property type="entry name" value="WH_DNA-bd_sf"/>
</dbReference>
<feature type="coiled-coil region" evidence="1">
    <location>
        <begin position="77"/>
        <end position="104"/>
    </location>
</feature>
<dbReference type="Gene3D" id="1.10.10.10">
    <property type="entry name" value="Winged helix-like DNA-binding domain superfamily/Winged helix DNA-binding domain"/>
    <property type="match status" value="1"/>
</dbReference>
<protein>
    <recommendedName>
        <fullName evidence="2">Transcription regulator TrmB N-terminal domain-containing protein</fullName>
    </recommendedName>
</protein>
<accession>A0A2M6P0T4</accession>
<dbReference type="AlphaFoldDB" id="A0A2M6P0T4"/>
<organism evidence="3 4">
    <name type="scientific">Candidatus Magasanikbacteria bacterium CG10_big_fil_rev_8_21_14_0_10_38_6</name>
    <dbReference type="NCBI Taxonomy" id="1974647"/>
    <lineage>
        <taxon>Bacteria</taxon>
        <taxon>Candidatus Magasanikiibacteriota</taxon>
    </lineage>
</organism>
<dbReference type="PANTHER" id="PTHR34293">
    <property type="entry name" value="HTH-TYPE TRANSCRIPTIONAL REGULATOR TRMBL2"/>
    <property type="match status" value="1"/>
</dbReference>
<sequence length="267" mass="31182">MHFEALEHLGLSEKDAEVYQTLLKIGPSTIQTILDAVPYKRGDLYNIITSLEEWDLIEKKETDKKKTYTAKHPSKLEDIIQRQHQELEQQKNTLQDVLGNLTSMYNLSYHKQGVQYFEGKQGIINAYEKLLDIREPIDSIEDKGEMGKFISDYLKKFIKKRISREIFNRVIAPSTNEINITSRKELRETRTIKVTEFPFEMDIKICKNTLLFVTLKKESAIAIMIEDPIIAHNFRILFQFLWHQATKRVLSPKEIGENNSDVTVFNT</sequence>
<dbReference type="InterPro" id="IPR036388">
    <property type="entry name" value="WH-like_DNA-bd_sf"/>
</dbReference>
<dbReference type="Proteomes" id="UP000228528">
    <property type="component" value="Unassembled WGS sequence"/>
</dbReference>